<feature type="compositionally biased region" description="Basic and acidic residues" evidence="1">
    <location>
        <begin position="50"/>
        <end position="68"/>
    </location>
</feature>
<proteinExistence type="predicted"/>
<evidence type="ECO:0008006" key="5">
    <source>
        <dbReference type="Google" id="ProtNLM"/>
    </source>
</evidence>
<sequence length="288" mass="31397">MKKNLLNHTLVIAALSALTITACAGKTAKESSIVSPTEAVKENSSANPSDAKKESNNADSIETEKESSAPKPTESGATKEKEQAENNSDAPLVGAYNTNLVSFSLKDNPDAMNAFEAAFPNGYNYTHYEPIALLGTQVVSGTNYLYLCKSTWTDYQENVSFVLLQIYQDLSGKSQVVGSAILFPTEESREEGEDYIDNTGSFLPENIPAIQNAFEEAVPDDENVSYIPLAYIGKHSQEGKSEEDVIFTAKKSKGKDAKTSYVLLYIAKDKNGKAKLVKTEDVEFPDFK</sequence>
<name>A0A7W9SFG4_9FIRM</name>
<evidence type="ECO:0000313" key="3">
    <source>
        <dbReference type="EMBL" id="MBB6040390.1"/>
    </source>
</evidence>
<protein>
    <recommendedName>
        <fullName evidence="5">Lipoprotein</fullName>
    </recommendedName>
</protein>
<comment type="caution">
    <text evidence="3">The sequence shown here is derived from an EMBL/GenBank/DDBJ whole genome shotgun (WGS) entry which is preliminary data.</text>
</comment>
<evidence type="ECO:0000313" key="4">
    <source>
        <dbReference type="Proteomes" id="UP000522163"/>
    </source>
</evidence>
<dbReference type="RefSeq" id="WP_183682154.1">
    <property type="nucleotide sequence ID" value="NZ_CAUVEM010000034.1"/>
</dbReference>
<reference evidence="3 4" key="1">
    <citation type="submission" date="2020-08" db="EMBL/GenBank/DDBJ databases">
        <title>Genomic Encyclopedia of Type Strains, Phase IV (KMG-IV): sequencing the most valuable type-strain genomes for metagenomic binning, comparative biology and taxonomic classification.</title>
        <authorList>
            <person name="Goeker M."/>
        </authorList>
    </citation>
    <scope>NUCLEOTIDE SEQUENCE [LARGE SCALE GENOMIC DNA]</scope>
    <source>
        <strain evidence="3 4">DSM 17245</strain>
    </source>
</reference>
<feature type="chain" id="PRO_5030678783" description="Lipoprotein" evidence="2">
    <location>
        <begin position="25"/>
        <end position="288"/>
    </location>
</feature>
<gene>
    <name evidence="3" type="ORF">HNQ46_000351</name>
</gene>
<dbReference type="AlphaFoldDB" id="A0A7W9SFG4"/>
<evidence type="ECO:0000256" key="1">
    <source>
        <dbReference type="SAM" id="MobiDB-lite"/>
    </source>
</evidence>
<dbReference type="PROSITE" id="PS51257">
    <property type="entry name" value="PROKAR_LIPOPROTEIN"/>
    <property type="match status" value="1"/>
</dbReference>
<evidence type="ECO:0000256" key="2">
    <source>
        <dbReference type="SAM" id="SignalP"/>
    </source>
</evidence>
<dbReference type="GeneID" id="85013921"/>
<accession>A0A7W9SFG4</accession>
<dbReference type="EMBL" id="JACHHH010000001">
    <property type="protein sequence ID" value="MBB6040390.1"/>
    <property type="molecule type" value="Genomic_DNA"/>
</dbReference>
<keyword evidence="2" id="KW-0732">Signal</keyword>
<organism evidence="3 4">
    <name type="scientific">Oribacterium sinus</name>
    <dbReference type="NCBI Taxonomy" id="237576"/>
    <lineage>
        <taxon>Bacteria</taxon>
        <taxon>Bacillati</taxon>
        <taxon>Bacillota</taxon>
        <taxon>Clostridia</taxon>
        <taxon>Lachnospirales</taxon>
        <taxon>Lachnospiraceae</taxon>
        <taxon>Oribacterium</taxon>
    </lineage>
</organism>
<dbReference type="Proteomes" id="UP000522163">
    <property type="component" value="Unassembled WGS sequence"/>
</dbReference>
<feature type="signal peptide" evidence="2">
    <location>
        <begin position="1"/>
        <end position="24"/>
    </location>
</feature>
<feature type="region of interest" description="Disordered" evidence="1">
    <location>
        <begin position="31"/>
        <end position="92"/>
    </location>
</feature>